<keyword evidence="2" id="KW-1185">Reference proteome</keyword>
<protein>
    <submittedName>
        <fullName evidence="1">Uncharacterized protein</fullName>
    </submittedName>
</protein>
<dbReference type="Proteomes" id="UP000252004">
    <property type="component" value="Chromosome"/>
</dbReference>
<name>A0A344TU23_9ACTN</name>
<accession>A0A344TU23</accession>
<organism evidence="1 2">
    <name type="scientific">Streptomyces globosus</name>
    <dbReference type="NCBI Taxonomy" id="68209"/>
    <lineage>
        <taxon>Bacteria</taxon>
        <taxon>Bacillati</taxon>
        <taxon>Actinomycetota</taxon>
        <taxon>Actinomycetes</taxon>
        <taxon>Kitasatosporales</taxon>
        <taxon>Streptomycetaceae</taxon>
        <taxon>Streptomyces</taxon>
    </lineage>
</organism>
<sequence>MLLVGTPSAGDIARKLSAARDKAALQLSNGFQGDEPYNGEKFVEAVQECENLVNKFISKVKKEVVV</sequence>
<reference evidence="1 2" key="1">
    <citation type="submission" date="2018-01" db="EMBL/GenBank/DDBJ databases">
        <title>Draft genome Sequence of streptomyces globosus LZH-48.</title>
        <authorList>
            <person name="Ran K."/>
            <person name="Li Z."/>
            <person name="Wei S."/>
            <person name="Dong R."/>
        </authorList>
    </citation>
    <scope>NUCLEOTIDE SEQUENCE [LARGE SCALE GENOMIC DNA]</scope>
    <source>
        <strain evidence="1 2">LZH-48</strain>
    </source>
</reference>
<evidence type="ECO:0000313" key="1">
    <source>
        <dbReference type="EMBL" id="AXE22144.1"/>
    </source>
</evidence>
<evidence type="ECO:0000313" key="2">
    <source>
        <dbReference type="Proteomes" id="UP000252004"/>
    </source>
</evidence>
<proteinExistence type="predicted"/>
<dbReference type="AlphaFoldDB" id="A0A344TU23"/>
<dbReference type="EMBL" id="CP030862">
    <property type="protein sequence ID" value="AXE22144.1"/>
    <property type="molecule type" value="Genomic_DNA"/>
</dbReference>
<dbReference type="KEGG" id="sgz:C0216_00645"/>
<gene>
    <name evidence="1" type="ORF">C0216_00645</name>
</gene>